<dbReference type="AlphaFoldDB" id="A0AA37ZBJ5"/>
<evidence type="ECO:0000256" key="4">
    <source>
        <dbReference type="ARBA" id="ARBA00023263"/>
    </source>
</evidence>
<dbReference type="Pfam" id="PF00419">
    <property type="entry name" value="Fimbrial"/>
    <property type="match status" value="1"/>
</dbReference>
<gene>
    <name evidence="7" type="ORF">JAW44_002951</name>
</gene>
<dbReference type="EMBL" id="DACUGV010000004">
    <property type="protein sequence ID" value="HAT7593186.1"/>
    <property type="molecule type" value="Genomic_DNA"/>
</dbReference>
<dbReference type="PANTHER" id="PTHR33420:SF3">
    <property type="entry name" value="FIMBRIAL SUBUNIT ELFA"/>
    <property type="match status" value="1"/>
</dbReference>
<dbReference type="InterPro" id="IPR050263">
    <property type="entry name" value="Bact_Fimbrial_Adh_Pro"/>
</dbReference>
<comment type="subcellular location">
    <subcellularLocation>
        <location evidence="1">Fimbrium</location>
    </subcellularLocation>
</comment>
<dbReference type="Gene3D" id="2.60.40.1090">
    <property type="entry name" value="Fimbrial-type adhesion domain"/>
    <property type="match status" value="1"/>
</dbReference>
<evidence type="ECO:0000256" key="1">
    <source>
        <dbReference type="ARBA" id="ARBA00004561"/>
    </source>
</evidence>
<feature type="chain" id="PRO_5041371123" evidence="5">
    <location>
        <begin position="27"/>
        <end position="203"/>
    </location>
</feature>
<feature type="signal peptide" evidence="5">
    <location>
        <begin position="1"/>
        <end position="26"/>
    </location>
</feature>
<organism evidence="7 8">
    <name type="scientific">Citrobacter werkmanii</name>
    <dbReference type="NCBI Taxonomy" id="67827"/>
    <lineage>
        <taxon>Bacteria</taxon>
        <taxon>Pseudomonadati</taxon>
        <taxon>Pseudomonadota</taxon>
        <taxon>Gammaproteobacteria</taxon>
        <taxon>Enterobacterales</taxon>
        <taxon>Enterobacteriaceae</taxon>
        <taxon>Citrobacter</taxon>
        <taxon>Citrobacter freundii complex</taxon>
    </lineage>
</organism>
<evidence type="ECO:0000256" key="2">
    <source>
        <dbReference type="ARBA" id="ARBA00006671"/>
    </source>
</evidence>
<dbReference type="PANTHER" id="PTHR33420">
    <property type="entry name" value="FIMBRIAL SUBUNIT ELFA-RELATED"/>
    <property type="match status" value="1"/>
</dbReference>
<evidence type="ECO:0000256" key="3">
    <source>
        <dbReference type="ARBA" id="ARBA00022729"/>
    </source>
</evidence>
<keyword evidence="4" id="KW-0281">Fimbrium</keyword>
<evidence type="ECO:0000313" key="7">
    <source>
        <dbReference type="EMBL" id="HAT7593186.1"/>
    </source>
</evidence>
<comment type="similarity">
    <text evidence="2">Belongs to the fimbrial protein family.</text>
</comment>
<name>A0AA37ZBJ5_9ENTR</name>
<accession>A0AA37ZBJ5</accession>
<reference evidence="7" key="2">
    <citation type="submission" date="2020-11" db="EMBL/GenBank/DDBJ databases">
        <authorList>
            <consortium name="NCBI Pathogen Detection Project"/>
        </authorList>
    </citation>
    <scope>NUCLEOTIDE SEQUENCE</scope>
    <source>
        <strain evidence="7">RS189</strain>
    </source>
</reference>
<reference evidence="7" key="1">
    <citation type="journal article" date="2018" name="Genome Biol.">
        <title>SKESA: strategic k-mer extension for scrupulous assemblies.</title>
        <authorList>
            <person name="Souvorov A."/>
            <person name="Agarwala R."/>
            <person name="Lipman D.J."/>
        </authorList>
    </citation>
    <scope>NUCLEOTIDE SEQUENCE</scope>
    <source>
        <strain evidence="7">RS189</strain>
    </source>
</reference>
<dbReference type="InterPro" id="IPR008966">
    <property type="entry name" value="Adhesion_dom_sf"/>
</dbReference>
<feature type="domain" description="Fimbrial-type adhesion" evidence="6">
    <location>
        <begin position="37"/>
        <end position="202"/>
    </location>
</feature>
<proteinExistence type="inferred from homology"/>
<evidence type="ECO:0000313" key="8">
    <source>
        <dbReference type="Proteomes" id="UP000867745"/>
    </source>
</evidence>
<dbReference type="SUPFAM" id="SSF49401">
    <property type="entry name" value="Bacterial adhesins"/>
    <property type="match status" value="1"/>
</dbReference>
<dbReference type="GO" id="GO:0009289">
    <property type="term" value="C:pilus"/>
    <property type="evidence" value="ECO:0007669"/>
    <property type="project" value="UniProtKB-SubCell"/>
</dbReference>
<sequence>MRYLLFSVRPTTLALFMGLVTGQWSADSYAGDGLDVNFSARIVNNTCQISLDNGGDITLPTVMRSWFYNSDGSDRLQPTTDAGGTPFTIRVKQCDAVGSGGNTLQSLHFQFSPQSGITAGNKQVFINEAGNGAATNVGVVIFSATYHTNVLNNDGESDVEYDVKGKSADDYLTEYAFYARYQNTGAVSSGKVLSNVVVNVTYE</sequence>
<dbReference type="Proteomes" id="UP000867745">
    <property type="component" value="Unassembled WGS sequence"/>
</dbReference>
<dbReference type="GO" id="GO:0043709">
    <property type="term" value="P:cell adhesion involved in single-species biofilm formation"/>
    <property type="evidence" value="ECO:0007669"/>
    <property type="project" value="TreeGrafter"/>
</dbReference>
<evidence type="ECO:0000256" key="5">
    <source>
        <dbReference type="SAM" id="SignalP"/>
    </source>
</evidence>
<comment type="caution">
    <text evidence="7">The sequence shown here is derived from an EMBL/GenBank/DDBJ whole genome shotgun (WGS) entry which is preliminary data.</text>
</comment>
<evidence type="ECO:0000259" key="6">
    <source>
        <dbReference type="Pfam" id="PF00419"/>
    </source>
</evidence>
<protein>
    <submittedName>
        <fullName evidence="7">Fimbrial protein</fullName>
    </submittedName>
</protein>
<dbReference type="InterPro" id="IPR000259">
    <property type="entry name" value="Adhesion_dom_fimbrial"/>
</dbReference>
<dbReference type="RefSeq" id="WP_137365167.1">
    <property type="nucleotide sequence ID" value="NZ_JAUJUK010000006.1"/>
</dbReference>
<dbReference type="NCBIfam" id="NF011794">
    <property type="entry name" value="PRK15262.1"/>
    <property type="match status" value="1"/>
</dbReference>
<dbReference type="InterPro" id="IPR036937">
    <property type="entry name" value="Adhesion_dom_fimbrial_sf"/>
</dbReference>
<keyword evidence="3 5" id="KW-0732">Signal</keyword>